<dbReference type="RefSeq" id="WP_283345690.1">
    <property type="nucleotide sequence ID" value="NZ_JASHIF010000018.1"/>
</dbReference>
<sequence length="241" mass="28299">MCVLTYIPTENQGFILTSNRDEAVSRILAVPPKKYQLGGQYVFFPKDPQGDGTWIGSCGNFTLCLLNGGVEKHTPKPPYRQSRGKVILDFFEYYSVQFFLQSYRFNGIEPFTLVIIENQKERILHEIKWTGEEILYCERESDVAHIWSSVTLYSPAIIQQREDWFKDFLQEIPNKESLLDFHHFGGKGHAKSNLKVNFENQLKTVSITQYTITRNEFTIHYEDLIQEKTYDYRVFMEHEVE</sequence>
<dbReference type="InterPro" id="IPR008551">
    <property type="entry name" value="TANGO2"/>
</dbReference>
<reference evidence="1 2" key="1">
    <citation type="submission" date="2023-05" db="EMBL/GenBank/DDBJ databases">
        <title>Novel species of genus Flectobacillus isolated from stream in China.</title>
        <authorList>
            <person name="Lu H."/>
        </authorList>
    </citation>
    <scope>NUCLEOTIDE SEQUENCE [LARGE SCALE GENOMIC DNA]</scope>
    <source>
        <strain evidence="1 2">KCTC 42575</strain>
    </source>
</reference>
<dbReference type="Pfam" id="PF05742">
    <property type="entry name" value="TANGO2"/>
    <property type="match status" value="1"/>
</dbReference>
<accession>A0ABT6YC89</accession>
<proteinExistence type="predicted"/>
<evidence type="ECO:0000313" key="2">
    <source>
        <dbReference type="Proteomes" id="UP001236507"/>
    </source>
</evidence>
<keyword evidence="2" id="KW-1185">Reference proteome</keyword>
<organism evidence="1 2">
    <name type="scientific">Flectobacillus roseus</name>
    <dbReference type="NCBI Taxonomy" id="502259"/>
    <lineage>
        <taxon>Bacteria</taxon>
        <taxon>Pseudomonadati</taxon>
        <taxon>Bacteroidota</taxon>
        <taxon>Cytophagia</taxon>
        <taxon>Cytophagales</taxon>
        <taxon>Flectobacillaceae</taxon>
        <taxon>Flectobacillus</taxon>
    </lineage>
</organism>
<comment type="caution">
    <text evidence="1">The sequence shown here is derived from an EMBL/GenBank/DDBJ whole genome shotgun (WGS) entry which is preliminary data.</text>
</comment>
<evidence type="ECO:0000313" key="1">
    <source>
        <dbReference type="EMBL" id="MDI9861199.1"/>
    </source>
</evidence>
<gene>
    <name evidence="1" type="ORF">QM524_18420</name>
</gene>
<protein>
    <submittedName>
        <fullName evidence="1">NRDE family protein</fullName>
    </submittedName>
</protein>
<dbReference type="EMBL" id="JASHIF010000018">
    <property type="protein sequence ID" value="MDI9861199.1"/>
    <property type="molecule type" value="Genomic_DNA"/>
</dbReference>
<dbReference type="Proteomes" id="UP001236507">
    <property type="component" value="Unassembled WGS sequence"/>
</dbReference>
<name>A0ABT6YC89_9BACT</name>